<dbReference type="InterPro" id="IPR003439">
    <property type="entry name" value="ABC_transporter-like_ATP-bd"/>
</dbReference>
<dbReference type="InterPro" id="IPR036640">
    <property type="entry name" value="ABC1_TM_sf"/>
</dbReference>
<dbReference type="Proteomes" id="UP000766246">
    <property type="component" value="Unassembled WGS sequence"/>
</dbReference>
<keyword evidence="6 7" id="KW-0472">Membrane</keyword>
<evidence type="ECO:0000259" key="8">
    <source>
        <dbReference type="PROSITE" id="PS50893"/>
    </source>
</evidence>
<evidence type="ECO:0000256" key="3">
    <source>
        <dbReference type="ARBA" id="ARBA00022741"/>
    </source>
</evidence>
<dbReference type="PROSITE" id="PS50893">
    <property type="entry name" value="ABC_TRANSPORTER_2"/>
    <property type="match status" value="1"/>
</dbReference>
<keyword evidence="4 10" id="KW-0067">ATP-binding</keyword>
<comment type="subcellular location">
    <subcellularLocation>
        <location evidence="1">Cell membrane</location>
        <topology evidence="1">Multi-pass membrane protein</topology>
    </subcellularLocation>
</comment>
<dbReference type="PANTHER" id="PTHR24221">
    <property type="entry name" value="ATP-BINDING CASSETTE SUB-FAMILY B"/>
    <property type="match status" value="1"/>
</dbReference>
<dbReference type="Pfam" id="PF00664">
    <property type="entry name" value="ABC_membrane"/>
    <property type="match status" value="1"/>
</dbReference>
<feature type="transmembrane region" description="Helical" evidence="7">
    <location>
        <begin position="49"/>
        <end position="67"/>
    </location>
</feature>
<dbReference type="PROSITE" id="PS50929">
    <property type="entry name" value="ABC_TM1F"/>
    <property type="match status" value="1"/>
</dbReference>
<dbReference type="SMART" id="SM00382">
    <property type="entry name" value="AAA"/>
    <property type="match status" value="1"/>
</dbReference>
<accession>A0A927YKS8</accession>
<organism evidence="10 11">
    <name type="scientific">Pseudobutyrivibrio ruminis</name>
    <dbReference type="NCBI Taxonomy" id="46206"/>
    <lineage>
        <taxon>Bacteria</taxon>
        <taxon>Bacillati</taxon>
        <taxon>Bacillota</taxon>
        <taxon>Clostridia</taxon>
        <taxon>Lachnospirales</taxon>
        <taxon>Lachnospiraceae</taxon>
        <taxon>Pseudobutyrivibrio</taxon>
    </lineage>
</organism>
<dbReference type="GO" id="GO:0005886">
    <property type="term" value="C:plasma membrane"/>
    <property type="evidence" value="ECO:0007669"/>
    <property type="project" value="UniProtKB-SubCell"/>
</dbReference>
<evidence type="ECO:0000256" key="1">
    <source>
        <dbReference type="ARBA" id="ARBA00004651"/>
    </source>
</evidence>
<evidence type="ECO:0000259" key="9">
    <source>
        <dbReference type="PROSITE" id="PS50929"/>
    </source>
</evidence>
<dbReference type="EMBL" id="SVER01000006">
    <property type="protein sequence ID" value="MBE5918870.1"/>
    <property type="molecule type" value="Genomic_DNA"/>
</dbReference>
<keyword evidence="5 7" id="KW-1133">Transmembrane helix</keyword>
<evidence type="ECO:0000256" key="4">
    <source>
        <dbReference type="ARBA" id="ARBA00022840"/>
    </source>
</evidence>
<dbReference type="PROSITE" id="PS00211">
    <property type="entry name" value="ABC_TRANSPORTER_1"/>
    <property type="match status" value="1"/>
</dbReference>
<dbReference type="Pfam" id="PF00005">
    <property type="entry name" value="ABC_tran"/>
    <property type="match status" value="1"/>
</dbReference>
<dbReference type="InterPro" id="IPR039421">
    <property type="entry name" value="Type_1_exporter"/>
</dbReference>
<dbReference type="GO" id="GO:0034040">
    <property type="term" value="F:ATPase-coupled lipid transmembrane transporter activity"/>
    <property type="evidence" value="ECO:0007669"/>
    <property type="project" value="TreeGrafter"/>
</dbReference>
<feature type="transmembrane region" description="Helical" evidence="7">
    <location>
        <begin position="121"/>
        <end position="148"/>
    </location>
</feature>
<reference evidence="10" key="1">
    <citation type="submission" date="2019-04" db="EMBL/GenBank/DDBJ databases">
        <title>Evolution of Biomass-Degrading Anaerobic Consortia Revealed by Metagenomics.</title>
        <authorList>
            <person name="Peng X."/>
        </authorList>
    </citation>
    <scope>NUCLEOTIDE SEQUENCE</scope>
    <source>
        <strain evidence="10">SIG311</strain>
    </source>
</reference>
<keyword evidence="3" id="KW-0547">Nucleotide-binding</keyword>
<keyword evidence="2 7" id="KW-0812">Transmembrane</keyword>
<gene>
    <name evidence="10" type="ORF">E7272_03410</name>
</gene>
<dbReference type="InterPro" id="IPR003593">
    <property type="entry name" value="AAA+_ATPase"/>
</dbReference>
<comment type="caution">
    <text evidence="10">The sequence shown here is derived from an EMBL/GenBank/DDBJ whole genome shotgun (WGS) entry which is preliminary data.</text>
</comment>
<feature type="transmembrane region" description="Helical" evidence="7">
    <location>
        <begin position="16"/>
        <end position="37"/>
    </location>
</feature>
<sequence length="541" mass="62079">MKKYSIELLKQYHKELFINIVLLLAVCVLSIAGPVILKNGLNDIYNSTSILKTLFKYACVLFGLYLFKFMQNRFKFWFGLKFKKNEFQKLYNEFFHMNYDAIQDKEPTYIMERIENTVQTVFNFFSASLTGLLVSVIISITALCLIFTINKTLFIFYLIQIPLQYIGFKKLLNGEKSRLTLLSKDLQTKRAICKKNLKVIVSSPENMKQLADKKGIKDLIVNNFDCVLNAEKKGNQYAMDVCVILDFIASTLKNASYIIIVLYFGTKIISFGDLAFLMLINDMYYSSLSDMLNLQIDMRELAGALDFVDIDLRYNVESNGNVRIEHVNEITIESKSIGYEDNILLADVFAKFDVGDIVFLTGESGRGKSTIAKMIAKLNLNDGVKINNYDIKDINNEDVRKKILYISQKTELLPTSIINNITLGEHYSDDVLDNLYAEPFMDKIIDLGLDTEIQENRANISGGDAQKIILARTILMDPDVLILDESFNSIDFETGKDIMTYIRDKFNGRIIILISHSQEYRYLCNKECKIMDKHLIINDIL</sequence>
<dbReference type="GO" id="GO:0005524">
    <property type="term" value="F:ATP binding"/>
    <property type="evidence" value="ECO:0007669"/>
    <property type="project" value="UniProtKB-KW"/>
</dbReference>
<evidence type="ECO:0000256" key="2">
    <source>
        <dbReference type="ARBA" id="ARBA00022692"/>
    </source>
</evidence>
<protein>
    <submittedName>
        <fullName evidence="10">ABC transporter ATP-binding protein</fullName>
    </submittedName>
</protein>
<dbReference type="Gene3D" id="1.20.1560.10">
    <property type="entry name" value="ABC transporter type 1, transmembrane domain"/>
    <property type="match status" value="1"/>
</dbReference>
<dbReference type="SUPFAM" id="SSF90123">
    <property type="entry name" value="ABC transporter transmembrane region"/>
    <property type="match status" value="1"/>
</dbReference>
<dbReference type="GO" id="GO:0016887">
    <property type="term" value="F:ATP hydrolysis activity"/>
    <property type="evidence" value="ECO:0007669"/>
    <property type="project" value="InterPro"/>
</dbReference>
<dbReference type="AlphaFoldDB" id="A0A927YKS8"/>
<evidence type="ECO:0000256" key="7">
    <source>
        <dbReference type="SAM" id="Phobius"/>
    </source>
</evidence>
<dbReference type="Gene3D" id="3.40.50.300">
    <property type="entry name" value="P-loop containing nucleotide triphosphate hydrolases"/>
    <property type="match status" value="1"/>
</dbReference>
<feature type="transmembrane region" description="Helical" evidence="7">
    <location>
        <begin position="257"/>
        <end position="280"/>
    </location>
</feature>
<evidence type="ECO:0000256" key="6">
    <source>
        <dbReference type="ARBA" id="ARBA00023136"/>
    </source>
</evidence>
<dbReference type="InterPro" id="IPR011527">
    <property type="entry name" value="ABC1_TM_dom"/>
</dbReference>
<evidence type="ECO:0000313" key="10">
    <source>
        <dbReference type="EMBL" id="MBE5918870.1"/>
    </source>
</evidence>
<proteinExistence type="predicted"/>
<evidence type="ECO:0000313" key="11">
    <source>
        <dbReference type="Proteomes" id="UP000766246"/>
    </source>
</evidence>
<dbReference type="PANTHER" id="PTHR24221:SF654">
    <property type="entry name" value="ATP-BINDING CASSETTE SUB-FAMILY B MEMBER 6"/>
    <property type="match status" value="1"/>
</dbReference>
<dbReference type="SUPFAM" id="SSF52540">
    <property type="entry name" value="P-loop containing nucleoside triphosphate hydrolases"/>
    <property type="match status" value="1"/>
</dbReference>
<feature type="domain" description="ABC transmembrane type-1" evidence="9">
    <location>
        <begin position="17"/>
        <end position="163"/>
    </location>
</feature>
<dbReference type="InterPro" id="IPR027417">
    <property type="entry name" value="P-loop_NTPase"/>
</dbReference>
<dbReference type="GO" id="GO:0140359">
    <property type="term" value="F:ABC-type transporter activity"/>
    <property type="evidence" value="ECO:0007669"/>
    <property type="project" value="InterPro"/>
</dbReference>
<evidence type="ECO:0000256" key="5">
    <source>
        <dbReference type="ARBA" id="ARBA00022989"/>
    </source>
</evidence>
<dbReference type="InterPro" id="IPR017871">
    <property type="entry name" value="ABC_transporter-like_CS"/>
</dbReference>
<name>A0A927YKS8_9FIRM</name>
<feature type="domain" description="ABC transporter" evidence="8">
    <location>
        <begin position="322"/>
        <end position="540"/>
    </location>
</feature>